<protein>
    <submittedName>
        <fullName evidence="3">Acyltransferase-like protein</fullName>
    </submittedName>
</protein>
<dbReference type="PANTHER" id="PTHR36927">
    <property type="entry name" value="BLR4337 PROTEIN"/>
    <property type="match status" value="1"/>
</dbReference>
<dbReference type="Proteomes" id="UP000316778">
    <property type="component" value="Unassembled WGS sequence"/>
</dbReference>
<dbReference type="Pfam" id="PF01757">
    <property type="entry name" value="Acyl_transf_3"/>
    <property type="match status" value="1"/>
</dbReference>
<name>A0A562TB14_CHIJA</name>
<proteinExistence type="predicted"/>
<reference evidence="3 4" key="1">
    <citation type="journal article" date="2013" name="Stand. Genomic Sci.">
        <title>Genomic Encyclopedia of Type Strains, Phase I: The one thousand microbial genomes (KMG-I) project.</title>
        <authorList>
            <person name="Kyrpides N.C."/>
            <person name="Woyke T."/>
            <person name="Eisen J.A."/>
            <person name="Garrity G."/>
            <person name="Lilburn T.G."/>
            <person name="Beck B.J."/>
            <person name="Whitman W.B."/>
            <person name="Hugenholtz P."/>
            <person name="Klenk H.P."/>
        </authorList>
    </citation>
    <scope>NUCLEOTIDE SEQUENCE [LARGE SCALE GENOMIC DNA]</scope>
    <source>
        <strain evidence="3 4">DSM 13484</strain>
    </source>
</reference>
<keyword evidence="1" id="KW-0472">Membrane</keyword>
<comment type="caution">
    <text evidence="3">The sequence shown here is derived from an EMBL/GenBank/DDBJ whole genome shotgun (WGS) entry which is preliminary data.</text>
</comment>
<dbReference type="InterPro" id="IPR002656">
    <property type="entry name" value="Acyl_transf_3_dom"/>
</dbReference>
<feature type="domain" description="Acyltransferase 3" evidence="2">
    <location>
        <begin position="9"/>
        <end position="378"/>
    </location>
</feature>
<feature type="transmembrane region" description="Helical" evidence="1">
    <location>
        <begin position="66"/>
        <end position="85"/>
    </location>
</feature>
<feature type="transmembrane region" description="Helical" evidence="1">
    <location>
        <begin position="295"/>
        <end position="320"/>
    </location>
</feature>
<organism evidence="3 4">
    <name type="scientific">Chitinophaga japonensis</name>
    <name type="common">Flexibacter japonensis</name>
    <dbReference type="NCBI Taxonomy" id="104662"/>
    <lineage>
        <taxon>Bacteria</taxon>
        <taxon>Pseudomonadati</taxon>
        <taxon>Bacteroidota</taxon>
        <taxon>Chitinophagia</taxon>
        <taxon>Chitinophagales</taxon>
        <taxon>Chitinophagaceae</taxon>
        <taxon>Chitinophaga</taxon>
    </lineage>
</organism>
<feature type="transmembrane region" description="Helical" evidence="1">
    <location>
        <begin position="332"/>
        <end position="353"/>
    </location>
</feature>
<accession>A0A562TB14</accession>
<dbReference type="OrthoDB" id="5446016at2"/>
<dbReference type="PANTHER" id="PTHR36927:SF4">
    <property type="entry name" value="BLR5718 PROTEIN"/>
    <property type="match status" value="1"/>
</dbReference>
<feature type="transmembrane region" description="Helical" evidence="1">
    <location>
        <begin position="225"/>
        <end position="242"/>
    </location>
</feature>
<dbReference type="EMBL" id="VLLG01000002">
    <property type="protein sequence ID" value="TWI90789.1"/>
    <property type="molecule type" value="Genomic_DNA"/>
</dbReference>
<feature type="transmembrane region" description="Helical" evidence="1">
    <location>
        <begin position="148"/>
        <end position="166"/>
    </location>
</feature>
<keyword evidence="4" id="KW-1185">Reference proteome</keyword>
<dbReference type="GO" id="GO:0016747">
    <property type="term" value="F:acyltransferase activity, transferring groups other than amino-acyl groups"/>
    <property type="evidence" value="ECO:0007669"/>
    <property type="project" value="InterPro"/>
</dbReference>
<keyword evidence="3" id="KW-0808">Transferase</keyword>
<dbReference type="RefSeq" id="WP_145709976.1">
    <property type="nucleotide sequence ID" value="NZ_BAAAFY010000001.1"/>
</dbReference>
<feature type="transmembrane region" description="Helical" evidence="1">
    <location>
        <begin position="254"/>
        <end position="275"/>
    </location>
</feature>
<gene>
    <name evidence="3" type="ORF">LX66_0149</name>
</gene>
<dbReference type="InterPro" id="IPR050623">
    <property type="entry name" value="Glucan_succinyl_AcylTrfase"/>
</dbReference>
<keyword evidence="3" id="KW-0012">Acyltransferase</keyword>
<feature type="transmembrane region" description="Helical" evidence="1">
    <location>
        <begin position="12"/>
        <end position="33"/>
    </location>
</feature>
<evidence type="ECO:0000256" key="1">
    <source>
        <dbReference type="SAM" id="Phobius"/>
    </source>
</evidence>
<evidence type="ECO:0000313" key="4">
    <source>
        <dbReference type="Proteomes" id="UP000316778"/>
    </source>
</evidence>
<evidence type="ECO:0000313" key="3">
    <source>
        <dbReference type="EMBL" id="TWI90789.1"/>
    </source>
</evidence>
<dbReference type="AlphaFoldDB" id="A0A562TB14"/>
<feature type="transmembrane region" description="Helical" evidence="1">
    <location>
        <begin position="186"/>
        <end position="205"/>
    </location>
</feature>
<keyword evidence="1" id="KW-0812">Transmembrane</keyword>
<feature type="transmembrane region" description="Helical" evidence="1">
    <location>
        <begin position="97"/>
        <end position="117"/>
    </location>
</feature>
<feature type="transmembrane region" description="Helical" evidence="1">
    <location>
        <begin position="359"/>
        <end position="378"/>
    </location>
</feature>
<keyword evidence="1" id="KW-1133">Transmembrane helix</keyword>
<sequence length="391" mass="44546">MPPPARTLWTDYLRSFITVLVVAHHASLAYTTFASFNAQAYILSTHPIVDSRRWVGLDIFENFNDVFFMSLMFFISGLFVLPALHKKGMAVFIRDRFYRLFVPFVFGVTVLMLLAYYPAYYVAHGRHDVKGYIIDYFTTEAWPVGPPWFIWELFAFNLLFALCYPFMKTTCARLSALLAQLKDKPLALAGIWWLLTWLLYVPLALKVGAGTWTGIGPFDFQLSRVLQYLGYFILGVLAGNVKQEAGIFSTGARWIKSWPLWIAACLLAYALLTVIPPFLTRMVKTGALPELPAWLIYYTIYVLSCTGSCLAFLASFRALAHTPRSWWSSLSANAYSIYLVHYIFVVWCQYALLSAGIPAFLKFLITFVVALLGSWLLSDGLRRHPLVKKYL</sequence>
<evidence type="ECO:0000259" key="2">
    <source>
        <dbReference type="Pfam" id="PF01757"/>
    </source>
</evidence>